<dbReference type="EMBL" id="QOIL01000022">
    <property type="protein sequence ID" value="RCG25407.1"/>
    <property type="molecule type" value="Genomic_DNA"/>
</dbReference>
<dbReference type="Proteomes" id="UP000253094">
    <property type="component" value="Unassembled WGS sequence"/>
</dbReference>
<organism evidence="1 2">
    <name type="scientific">Sphaerisporangium album</name>
    <dbReference type="NCBI Taxonomy" id="509200"/>
    <lineage>
        <taxon>Bacteria</taxon>
        <taxon>Bacillati</taxon>
        <taxon>Actinomycetota</taxon>
        <taxon>Actinomycetes</taxon>
        <taxon>Streptosporangiales</taxon>
        <taxon>Streptosporangiaceae</taxon>
        <taxon>Sphaerisporangium</taxon>
    </lineage>
</organism>
<dbReference type="AlphaFoldDB" id="A0A367F6V3"/>
<reference evidence="1 2" key="1">
    <citation type="submission" date="2018-06" db="EMBL/GenBank/DDBJ databases">
        <title>Sphaerisporangium craniellae sp. nov., isolated from a marine sponge in the South China Sea.</title>
        <authorList>
            <person name="Li L."/>
        </authorList>
    </citation>
    <scope>NUCLEOTIDE SEQUENCE [LARGE SCALE GENOMIC DNA]</scope>
    <source>
        <strain evidence="1 2">CCTCC AA 208026</strain>
    </source>
</reference>
<evidence type="ECO:0000313" key="1">
    <source>
        <dbReference type="EMBL" id="RCG25407.1"/>
    </source>
</evidence>
<sequence>MVGGPGPGEVTGDLIGDLIADLVQDLETIDVDASGLDLRHLDLQEVDALAGVLWTTDTVWPPGIAGRVRARSREIMPGTNR</sequence>
<gene>
    <name evidence="1" type="ORF">DQ384_31585</name>
</gene>
<proteinExistence type="predicted"/>
<comment type="caution">
    <text evidence="1">The sequence shown here is derived from an EMBL/GenBank/DDBJ whole genome shotgun (WGS) entry which is preliminary data.</text>
</comment>
<keyword evidence="2" id="KW-1185">Reference proteome</keyword>
<accession>A0A367F6V3</accession>
<protein>
    <submittedName>
        <fullName evidence="1">Uncharacterized protein</fullName>
    </submittedName>
</protein>
<evidence type="ECO:0000313" key="2">
    <source>
        <dbReference type="Proteomes" id="UP000253094"/>
    </source>
</evidence>
<name>A0A367F6V3_9ACTN</name>